<proteinExistence type="predicted"/>
<keyword evidence="3" id="KW-1185">Reference proteome</keyword>
<organism evidence="2 3">
    <name type="scientific">Mycena albidolilacea</name>
    <dbReference type="NCBI Taxonomy" id="1033008"/>
    <lineage>
        <taxon>Eukaryota</taxon>
        <taxon>Fungi</taxon>
        <taxon>Dikarya</taxon>
        <taxon>Basidiomycota</taxon>
        <taxon>Agaricomycotina</taxon>
        <taxon>Agaricomycetes</taxon>
        <taxon>Agaricomycetidae</taxon>
        <taxon>Agaricales</taxon>
        <taxon>Marasmiineae</taxon>
        <taxon>Mycenaceae</taxon>
        <taxon>Mycena</taxon>
    </lineage>
</organism>
<feature type="region of interest" description="Disordered" evidence="1">
    <location>
        <begin position="77"/>
        <end position="128"/>
    </location>
</feature>
<feature type="compositionally biased region" description="Low complexity" evidence="1">
    <location>
        <begin position="98"/>
        <end position="121"/>
    </location>
</feature>
<comment type="caution">
    <text evidence="2">The sequence shown here is derived from an EMBL/GenBank/DDBJ whole genome shotgun (WGS) entry which is preliminary data.</text>
</comment>
<dbReference type="Proteomes" id="UP001218218">
    <property type="component" value="Unassembled WGS sequence"/>
</dbReference>
<evidence type="ECO:0000256" key="1">
    <source>
        <dbReference type="SAM" id="MobiDB-lite"/>
    </source>
</evidence>
<dbReference type="EMBL" id="JARIHO010000069">
    <property type="protein sequence ID" value="KAJ7312973.1"/>
    <property type="molecule type" value="Genomic_DNA"/>
</dbReference>
<evidence type="ECO:0000313" key="2">
    <source>
        <dbReference type="EMBL" id="KAJ7312973.1"/>
    </source>
</evidence>
<protein>
    <submittedName>
        <fullName evidence="2">Uncharacterized protein</fullName>
    </submittedName>
</protein>
<dbReference type="AlphaFoldDB" id="A0AAD6ZAA3"/>
<name>A0AAD6ZAA3_9AGAR</name>
<feature type="compositionally biased region" description="Polar residues" evidence="1">
    <location>
        <begin position="85"/>
        <end position="97"/>
    </location>
</feature>
<reference evidence="2" key="1">
    <citation type="submission" date="2023-03" db="EMBL/GenBank/DDBJ databases">
        <title>Massive genome expansion in bonnet fungi (Mycena s.s.) driven by repeated elements and novel gene families across ecological guilds.</title>
        <authorList>
            <consortium name="Lawrence Berkeley National Laboratory"/>
            <person name="Harder C.B."/>
            <person name="Miyauchi S."/>
            <person name="Viragh M."/>
            <person name="Kuo A."/>
            <person name="Thoen E."/>
            <person name="Andreopoulos B."/>
            <person name="Lu D."/>
            <person name="Skrede I."/>
            <person name="Drula E."/>
            <person name="Henrissat B."/>
            <person name="Morin E."/>
            <person name="Kohler A."/>
            <person name="Barry K."/>
            <person name="LaButti K."/>
            <person name="Morin E."/>
            <person name="Salamov A."/>
            <person name="Lipzen A."/>
            <person name="Mereny Z."/>
            <person name="Hegedus B."/>
            <person name="Baldrian P."/>
            <person name="Stursova M."/>
            <person name="Weitz H."/>
            <person name="Taylor A."/>
            <person name="Grigoriev I.V."/>
            <person name="Nagy L.G."/>
            <person name="Martin F."/>
            <person name="Kauserud H."/>
        </authorList>
    </citation>
    <scope>NUCLEOTIDE SEQUENCE</scope>
    <source>
        <strain evidence="2">CBHHK002</strain>
    </source>
</reference>
<sequence length="364" mass="40106">MSYSTKIAYPSPPPTTNSLTSHQRSQLLRSTQKLGRILGTTPALIEESEPMPSMLPLNLQRLAVPLHIQLSSVYSDDDALGGYPSSDTLVSSGSERGSPTSLKRNSSLSSDYSSKSGRSSPFDTPKPAYANESWAKFDRPFLRIAANKRPSKLETIPQSPTGYPPPYSQEPPHNHTSFTIRPIPATQRHAPAPPPAFALPTQTSMRRQKMDKLRRTLGDGVPLDMVFPDEETHPVPMLHSNSSSSSDSEEDFLSHARPHRIRAARDSLLVPHPRSSYQQRVPGAPQAVRAPPPPPALTPRDLKKLSIIAERPEPSPPSPAYRGSTESERYQGDTEGEFAPRHRRGSRLYDGSERRVKRVPVPAA</sequence>
<feature type="region of interest" description="Disordered" evidence="1">
    <location>
        <begin position="267"/>
        <end position="364"/>
    </location>
</feature>
<evidence type="ECO:0000313" key="3">
    <source>
        <dbReference type="Proteomes" id="UP001218218"/>
    </source>
</evidence>
<feature type="region of interest" description="Disordered" evidence="1">
    <location>
        <begin position="146"/>
        <end position="179"/>
    </location>
</feature>
<accession>A0AAD6ZAA3</accession>
<gene>
    <name evidence="2" type="ORF">DFH08DRAFT_1087493</name>
</gene>
<feature type="region of interest" description="Disordered" evidence="1">
    <location>
        <begin position="230"/>
        <end position="255"/>
    </location>
</feature>
<feature type="region of interest" description="Disordered" evidence="1">
    <location>
        <begin position="1"/>
        <end position="24"/>
    </location>
</feature>